<dbReference type="AlphaFoldDB" id="X0B413"/>
<proteinExistence type="predicted"/>
<dbReference type="Proteomes" id="UP000030663">
    <property type="component" value="Unassembled WGS sequence"/>
</dbReference>
<gene>
    <name evidence="2" type="ORF">FOQG_18759</name>
</gene>
<organism evidence="2 3">
    <name type="scientific">Fusarium oxysporum f. sp. raphani 54005</name>
    <dbReference type="NCBI Taxonomy" id="1089458"/>
    <lineage>
        <taxon>Eukaryota</taxon>
        <taxon>Fungi</taxon>
        <taxon>Dikarya</taxon>
        <taxon>Ascomycota</taxon>
        <taxon>Pezizomycotina</taxon>
        <taxon>Sordariomycetes</taxon>
        <taxon>Hypocreomycetidae</taxon>
        <taxon>Hypocreales</taxon>
        <taxon>Nectriaceae</taxon>
        <taxon>Fusarium</taxon>
        <taxon>Fusarium oxysporum species complex</taxon>
    </lineage>
</organism>
<reference evidence="2 3" key="1">
    <citation type="submission" date="2011-11" db="EMBL/GenBank/DDBJ databases">
        <title>The Genome Sequence of Fusarium oxysporum PHW815.</title>
        <authorList>
            <consortium name="The Broad Institute Genome Sequencing Platform"/>
            <person name="Ma L.-J."/>
            <person name="Gale L.R."/>
            <person name="Schwartz D.C."/>
            <person name="Zhou S."/>
            <person name="Corby-Kistler H."/>
            <person name="Young S.K."/>
            <person name="Zeng Q."/>
            <person name="Gargeya S."/>
            <person name="Fitzgerald M."/>
            <person name="Haas B."/>
            <person name="Abouelleil A."/>
            <person name="Alvarado L."/>
            <person name="Arachchi H.M."/>
            <person name="Berlin A."/>
            <person name="Brown A."/>
            <person name="Chapman S.B."/>
            <person name="Chen Z."/>
            <person name="Dunbar C."/>
            <person name="Freedman E."/>
            <person name="Gearin G."/>
            <person name="Goldberg J."/>
            <person name="Griggs A."/>
            <person name="Gujja S."/>
            <person name="Heiman D."/>
            <person name="Howarth C."/>
            <person name="Larson L."/>
            <person name="Lui A."/>
            <person name="MacDonald P.J.P."/>
            <person name="Montmayeur A."/>
            <person name="Murphy C."/>
            <person name="Neiman D."/>
            <person name="Pearson M."/>
            <person name="Priest M."/>
            <person name="Roberts A."/>
            <person name="Saif S."/>
            <person name="Shea T."/>
            <person name="Shenoy N."/>
            <person name="Sisk P."/>
            <person name="Stolte C."/>
            <person name="Sykes S."/>
            <person name="Wortman J."/>
            <person name="Nusbaum C."/>
            <person name="Birren B."/>
        </authorList>
    </citation>
    <scope>NUCLEOTIDE SEQUENCE [LARGE SCALE GENOMIC DNA]</scope>
    <source>
        <strain evidence="2 3">54005</strain>
    </source>
</reference>
<evidence type="ECO:0000313" key="2">
    <source>
        <dbReference type="EMBL" id="EXK76496.1"/>
    </source>
</evidence>
<feature type="region of interest" description="Disordered" evidence="1">
    <location>
        <begin position="1"/>
        <end position="46"/>
    </location>
</feature>
<dbReference type="HOGENOM" id="CLU_3193950_0_0_1"/>
<feature type="non-terminal residue" evidence="2">
    <location>
        <position position="46"/>
    </location>
</feature>
<accession>X0B413</accession>
<evidence type="ECO:0000256" key="1">
    <source>
        <dbReference type="SAM" id="MobiDB-lite"/>
    </source>
</evidence>
<evidence type="ECO:0000313" key="3">
    <source>
        <dbReference type="Proteomes" id="UP000030663"/>
    </source>
</evidence>
<keyword evidence="3" id="KW-1185">Reference proteome</keyword>
<sequence>MAGNPPFVIESFPPQCAQTPPGLGLMLPRGTNNEPSRENQSTKRQR</sequence>
<name>X0B413_FUSOX</name>
<dbReference type="EMBL" id="KI979497">
    <property type="protein sequence ID" value="EXK76496.1"/>
    <property type="molecule type" value="Genomic_DNA"/>
</dbReference>
<protein>
    <submittedName>
        <fullName evidence="2">Uncharacterized protein</fullName>
    </submittedName>
</protein>
<feature type="compositionally biased region" description="Basic and acidic residues" evidence="1">
    <location>
        <begin position="35"/>
        <end position="46"/>
    </location>
</feature>
<dbReference type="OrthoDB" id="4150019at2759"/>